<protein>
    <submittedName>
        <fullName evidence="6">Uncharacterized protein</fullName>
    </submittedName>
</protein>
<evidence type="ECO:0000256" key="3">
    <source>
        <dbReference type="ARBA" id="ARBA00022737"/>
    </source>
</evidence>
<comment type="caution">
    <text evidence="6">The sequence shown here is derived from an EMBL/GenBank/DDBJ whole genome shotgun (WGS) entry which is preliminary data.</text>
</comment>
<reference evidence="6" key="1">
    <citation type="journal article" date="2022" name="Int. J. Mol. Sci.">
        <title>Draft Genome of Tanacetum Coccineum: Genomic Comparison of Closely Related Tanacetum-Family Plants.</title>
        <authorList>
            <person name="Yamashiro T."/>
            <person name="Shiraishi A."/>
            <person name="Nakayama K."/>
            <person name="Satake H."/>
        </authorList>
    </citation>
    <scope>NUCLEOTIDE SEQUENCE</scope>
</reference>
<dbReference type="PANTHER" id="PTHR17204:SF5">
    <property type="entry name" value="PRE-MRNA-PROCESSING FACTOR 39"/>
    <property type="match status" value="1"/>
</dbReference>
<keyword evidence="2" id="KW-0507">mRNA processing</keyword>
<sequence>MLVRFGINLPAIFLPKLRIVNSSQGARASYQFLEDILRYANKEYRLRNPDDVCSLYESIIAIEKGKEQSQISPILCAQYSRFLYMVFGKGKGGKEGPDNSSAACFIETEELSSIFLEVTIFSISLWGCTVHQKSNVRHLKLFLQQKSSSESKKRHQESYSASYRTKVEKNGSQDHCAAGYGVQTQATQAQGQQWPLCHTQQQAVPQQVYAQSIVAATMPPAQQSAAVAHPWGGGNY</sequence>
<evidence type="ECO:0000313" key="6">
    <source>
        <dbReference type="EMBL" id="GJT85129.1"/>
    </source>
</evidence>
<evidence type="ECO:0000256" key="1">
    <source>
        <dbReference type="ARBA" id="ARBA00004123"/>
    </source>
</evidence>
<accession>A0ABQ5HC21</accession>
<keyword evidence="5" id="KW-0539">Nucleus</keyword>
<name>A0ABQ5HC21_9ASTR</name>
<keyword evidence="7" id="KW-1185">Reference proteome</keyword>
<evidence type="ECO:0000256" key="2">
    <source>
        <dbReference type="ARBA" id="ARBA00022664"/>
    </source>
</evidence>
<comment type="subcellular location">
    <subcellularLocation>
        <location evidence="1">Nucleus</location>
    </subcellularLocation>
</comment>
<evidence type="ECO:0000256" key="5">
    <source>
        <dbReference type="ARBA" id="ARBA00023242"/>
    </source>
</evidence>
<reference evidence="6" key="2">
    <citation type="submission" date="2022-01" db="EMBL/GenBank/DDBJ databases">
        <authorList>
            <person name="Yamashiro T."/>
            <person name="Shiraishi A."/>
            <person name="Satake H."/>
            <person name="Nakayama K."/>
        </authorList>
    </citation>
    <scope>NUCLEOTIDE SEQUENCE</scope>
</reference>
<dbReference type="Proteomes" id="UP001151760">
    <property type="component" value="Unassembled WGS sequence"/>
</dbReference>
<keyword evidence="3" id="KW-0677">Repeat</keyword>
<organism evidence="6 7">
    <name type="scientific">Tanacetum coccineum</name>
    <dbReference type="NCBI Taxonomy" id="301880"/>
    <lineage>
        <taxon>Eukaryota</taxon>
        <taxon>Viridiplantae</taxon>
        <taxon>Streptophyta</taxon>
        <taxon>Embryophyta</taxon>
        <taxon>Tracheophyta</taxon>
        <taxon>Spermatophyta</taxon>
        <taxon>Magnoliopsida</taxon>
        <taxon>eudicotyledons</taxon>
        <taxon>Gunneridae</taxon>
        <taxon>Pentapetalae</taxon>
        <taxon>asterids</taxon>
        <taxon>campanulids</taxon>
        <taxon>Asterales</taxon>
        <taxon>Asteraceae</taxon>
        <taxon>Asteroideae</taxon>
        <taxon>Anthemideae</taxon>
        <taxon>Anthemidinae</taxon>
        <taxon>Tanacetum</taxon>
    </lineage>
</organism>
<dbReference type="EMBL" id="BQNB010019420">
    <property type="protein sequence ID" value="GJT85129.1"/>
    <property type="molecule type" value="Genomic_DNA"/>
</dbReference>
<dbReference type="PANTHER" id="PTHR17204">
    <property type="entry name" value="PRE-MRNA PROCESSING PROTEIN PRP39-RELATED"/>
    <property type="match status" value="1"/>
</dbReference>
<proteinExistence type="predicted"/>
<evidence type="ECO:0000256" key="4">
    <source>
        <dbReference type="ARBA" id="ARBA00023187"/>
    </source>
</evidence>
<gene>
    <name evidence="6" type="ORF">Tco_1066846</name>
</gene>
<evidence type="ECO:0000313" key="7">
    <source>
        <dbReference type="Proteomes" id="UP001151760"/>
    </source>
</evidence>
<keyword evidence="4" id="KW-0508">mRNA splicing</keyword>